<keyword evidence="3" id="KW-1185">Reference proteome</keyword>
<dbReference type="Proteomes" id="UP000494115">
    <property type="component" value="Unassembled WGS sequence"/>
</dbReference>
<evidence type="ECO:0000313" key="2">
    <source>
        <dbReference type="EMBL" id="CAB3790826.1"/>
    </source>
</evidence>
<evidence type="ECO:0000256" key="1">
    <source>
        <dbReference type="SAM" id="MobiDB-lite"/>
    </source>
</evidence>
<organism evidence="2 3">
    <name type="scientific">Pararobbsia alpina</name>
    <dbReference type="NCBI Taxonomy" id="621374"/>
    <lineage>
        <taxon>Bacteria</taxon>
        <taxon>Pseudomonadati</taxon>
        <taxon>Pseudomonadota</taxon>
        <taxon>Betaproteobacteria</taxon>
        <taxon>Burkholderiales</taxon>
        <taxon>Burkholderiaceae</taxon>
        <taxon>Pararobbsia</taxon>
    </lineage>
</organism>
<name>A0A6S7B8F3_9BURK</name>
<reference evidence="2 3" key="1">
    <citation type="submission" date="2020-04" db="EMBL/GenBank/DDBJ databases">
        <authorList>
            <person name="De Canck E."/>
        </authorList>
    </citation>
    <scope>NUCLEOTIDE SEQUENCE [LARGE SCALE GENOMIC DNA]</scope>
    <source>
        <strain evidence="2 3">LMG 28138</strain>
    </source>
</reference>
<dbReference type="AlphaFoldDB" id="A0A6S7B8F3"/>
<evidence type="ECO:0000313" key="3">
    <source>
        <dbReference type="Proteomes" id="UP000494115"/>
    </source>
</evidence>
<protein>
    <submittedName>
        <fullName evidence="2">Uncharacterized protein</fullName>
    </submittedName>
</protein>
<gene>
    <name evidence="2" type="ORF">LMG28138_03032</name>
</gene>
<feature type="region of interest" description="Disordered" evidence="1">
    <location>
        <begin position="69"/>
        <end position="112"/>
    </location>
</feature>
<accession>A0A6S7B8F3</accession>
<dbReference type="EMBL" id="CADIKM010000013">
    <property type="protein sequence ID" value="CAB3790826.1"/>
    <property type="molecule type" value="Genomic_DNA"/>
</dbReference>
<proteinExistence type="predicted"/>
<sequence>MMFGYFARLHVGCFAPGLFHVNARSVAAVPSMLMSVSGSIKRSVWLLVSGVLVCTCLAACGGHDDDNHAVSSSANSDASRSDSASESSSASQLDSSTVANVTPPASGALAPPVMHFAQ</sequence>
<feature type="compositionally biased region" description="Low complexity" evidence="1">
    <location>
        <begin position="69"/>
        <end position="96"/>
    </location>
</feature>